<evidence type="ECO:0000313" key="3">
    <source>
        <dbReference type="Proteomes" id="UP000179059"/>
    </source>
</evidence>
<evidence type="ECO:0000256" key="1">
    <source>
        <dbReference type="SAM" id="Phobius"/>
    </source>
</evidence>
<dbReference type="STRING" id="1798647.A2855_01340"/>
<keyword evidence="1" id="KW-0472">Membrane</keyword>
<evidence type="ECO:0000313" key="2">
    <source>
        <dbReference type="EMBL" id="OGY98657.1"/>
    </source>
</evidence>
<organism evidence="2 3">
    <name type="scientific">Candidatus Liptonbacteria bacterium RIFCSPHIGHO2_01_FULL_57_28</name>
    <dbReference type="NCBI Taxonomy" id="1798647"/>
    <lineage>
        <taxon>Bacteria</taxon>
        <taxon>Candidatus Liptoniibacteriota</taxon>
    </lineage>
</organism>
<dbReference type="EMBL" id="MHKX01000004">
    <property type="protein sequence ID" value="OGY98657.1"/>
    <property type="molecule type" value="Genomic_DNA"/>
</dbReference>
<feature type="transmembrane region" description="Helical" evidence="1">
    <location>
        <begin position="97"/>
        <end position="115"/>
    </location>
</feature>
<sequence>MKNNILSIAIALAFVALLILLTDPFMAWMPPAGLAAVLLAVAVLMCAWIGFIIYERAGDEREEAHRMQAGRAAYLSGIAVLTVALVVQGLAHDIDPWISGALAAMVLVKLAARLYSERYR</sequence>
<dbReference type="Proteomes" id="UP000179059">
    <property type="component" value="Unassembled WGS sequence"/>
</dbReference>
<dbReference type="AlphaFoldDB" id="A0A1G2CE01"/>
<reference evidence="2 3" key="1">
    <citation type="journal article" date="2016" name="Nat. Commun.">
        <title>Thousands of microbial genomes shed light on interconnected biogeochemical processes in an aquifer system.</title>
        <authorList>
            <person name="Anantharaman K."/>
            <person name="Brown C.T."/>
            <person name="Hug L.A."/>
            <person name="Sharon I."/>
            <person name="Castelle C.J."/>
            <person name="Probst A.J."/>
            <person name="Thomas B.C."/>
            <person name="Singh A."/>
            <person name="Wilkins M.J."/>
            <person name="Karaoz U."/>
            <person name="Brodie E.L."/>
            <person name="Williams K.H."/>
            <person name="Hubbard S.S."/>
            <person name="Banfield J.F."/>
        </authorList>
    </citation>
    <scope>NUCLEOTIDE SEQUENCE [LARGE SCALE GENOMIC DNA]</scope>
</reference>
<feature type="transmembrane region" description="Helical" evidence="1">
    <location>
        <begin position="32"/>
        <end position="51"/>
    </location>
</feature>
<evidence type="ECO:0008006" key="4">
    <source>
        <dbReference type="Google" id="ProtNLM"/>
    </source>
</evidence>
<keyword evidence="1" id="KW-0812">Transmembrane</keyword>
<name>A0A1G2CE01_9BACT</name>
<gene>
    <name evidence="2" type="ORF">A2855_01340</name>
</gene>
<keyword evidence="1" id="KW-1133">Transmembrane helix</keyword>
<accession>A0A1G2CE01</accession>
<feature type="transmembrane region" description="Helical" evidence="1">
    <location>
        <begin position="72"/>
        <end position="91"/>
    </location>
</feature>
<protein>
    <recommendedName>
        <fullName evidence="4">DUF2178 domain-containing protein</fullName>
    </recommendedName>
</protein>
<proteinExistence type="predicted"/>
<comment type="caution">
    <text evidence="2">The sequence shown here is derived from an EMBL/GenBank/DDBJ whole genome shotgun (WGS) entry which is preliminary data.</text>
</comment>